<dbReference type="SUPFAM" id="SSF81296">
    <property type="entry name" value="E set domains"/>
    <property type="match status" value="1"/>
</dbReference>
<dbReference type="GO" id="GO:0005829">
    <property type="term" value="C:cytosol"/>
    <property type="evidence" value="ECO:0007669"/>
    <property type="project" value="TreeGrafter"/>
</dbReference>
<evidence type="ECO:0000259" key="2">
    <source>
        <dbReference type="SMART" id="SM01017"/>
    </source>
</evidence>
<feature type="compositionally biased region" description="Polar residues" evidence="1">
    <location>
        <begin position="697"/>
        <end position="718"/>
    </location>
</feature>
<comment type="caution">
    <text evidence="3">The sequence shown here is derived from an EMBL/GenBank/DDBJ whole genome shotgun (WGS) entry which is preliminary data.</text>
</comment>
<dbReference type="OrthoDB" id="2333384at2759"/>
<gene>
    <name evidence="3" type="ORF">BS47DRAFT_1336079</name>
</gene>
<dbReference type="Pfam" id="PF00339">
    <property type="entry name" value="Arrestin_N"/>
    <property type="match status" value="1"/>
</dbReference>
<keyword evidence="4" id="KW-1185">Reference proteome</keyword>
<proteinExistence type="predicted"/>
<dbReference type="PANTHER" id="PTHR11188:SF17">
    <property type="entry name" value="FI21816P1"/>
    <property type="match status" value="1"/>
</dbReference>
<feature type="compositionally biased region" description="Polar residues" evidence="1">
    <location>
        <begin position="786"/>
        <end position="809"/>
    </location>
</feature>
<dbReference type="EMBL" id="MU128912">
    <property type="protein sequence ID" value="KAF9520416.1"/>
    <property type="molecule type" value="Genomic_DNA"/>
</dbReference>
<protein>
    <recommendedName>
        <fullName evidence="2">Arrestin C-terminal-like domain-containing protein</fullName>
    </recommendedName>
</protein>
<dbReference type="GO" id="GO:0031625">
    <property type="term" value="F:ubiquitin protein ligase binding"/>
    <property type="evidence" value="ECO:0007669"/>
    <property type="project" value="TreeGrafter"/>
</dbReference>
<feature type="domain" description="Arrestin C-terminal-like" evidence="2">
    <location>
        <begin position="215"/>
        <end position="497"/>
    </location>
</feature>
<dbReference type="InterPro" id="IPR014752">
    <property type="entry name" value="Arrestin-like_C"/>
</dbReference>
<dbReference type="PANTHER" id="PTHR11188">
    <property type="entry name" value="ARRESTIN DOMAIN CONTAINING PROTEIN"/>
    <property type="match status" value="1"/>
</dbReference>
<evidence type="ECO:0000313" key="4">
    <source>
        <dbReference type="Proteomes" id="UP000886523"/>
    </source>
</evidence>
<dbReference type="Proteomes" id="UP000886523">
    <property type="component" value="Unassembled WGS sequence"/>
</dbReference>
<dbReference type="GO" id="GO:0005886">
    <property type="term" value="C:plasma membrane"/>
    <property type="evidence" value="ECO:0007669"/>
    <property type="project" value="TreeGrafter"/>
</dbReference>
<sequence length="809" mass="85427">MVSGPDFPTGTPSASSSAQNGTDFLSPESPLNPGDHIALPTHYHPHTGPLLHTPPVSYSYSMPSATCSHHVEPLEIILRTDRLVCRCVGANADPAVLSGHVVLRLSEPTNIREISLDFVGKALAITSCQDAYLFPYSNPHEGYHVFPFQLELPSSLPPSMNCEHASASVYYKLRATALRPAFSANFHAVKPFWLIKGLSPEAMDYTQTLEIERTWTGKIMYSFMIPHKAFAVGDTIPALVRMSPVSKGVSVLSISVDIKEHAVTNWKGRSESSSTTLQSEAFNIVDGKAVRLSASNPAAGAMAQDANSSVSGPPRSGDTSASRSSLTSLARSMSLTNLMGLGGPVPSEGASSTIPGHGAVTGLSLDPSTSARHQAFNAATMFGPSSAATDTLSFSRRSFLEQGVTIPESESPPPASAVDTNLSMALDDNCDVDTTLSIFIPTSATPSHLPHPTSSDASSIPSPLSVAHKIEFRALLSNLDGHTSELRCALPINILDGYLLREVRSATHATRSLLFGNDTGIPQHGIGNDETDIVPAELPSYSSHVRDRVANAEMVASVEGGHGRVVVATNPLLLSSTPGSPSGNGWTAGDSAPVSGWSTPYDGIGTPPQGYSHGIRQDRNPVAFDQELMLSLGQVVRSYGAPEHGNSRGGSRAPTRAQSRASSPEPGQHSDTHAAGLHPTAGSRAGFHLPHFKGFSTLGTSRGANRTHGATSSPSGSRPHSRTGHHPNSPISIAPQHLMENGVASAEESNPLSRVPSYSISSRGFLGGGVTPLQLYRDLPSYEQAEASSRINRTQSDPSLTYTTRESRP</sequence>
<dbReference type="Gene3D" id="2.60.40.640">
    <property type="match status" value="1"/>
</dbReference>
<evidence type="ECO:0000256" key="1">
    <source>
        <dbReference type="SAM" id="MobiDB-lite"/>
    </source>
</evidence>
<organism evidence="3 4">
    <name type="scientific">Hydnum rufescens UP504</name>
    <dbReference type="NCBI Taxonomy" id="1448309"/>
    <lineage>
        <taxon>Eukaryota</taxon>
        <taxon>Fungi</taxon>
        <taxon>Dikarya</taxon>
        <taxon>Basidiomycota</taxon>
        <taxon>Agaricomycotina</taxon>
        <taxon>Agaricomycetes</taxon>
        <taxon>Cantharellales</taxon>
        <taxon>Hydnaceae</taxon>
        <taxon>Hydnum</taxon>
    </lineage>
</organism>
<dbReference type="InterPro" id="IPR011022">
    <property type="entry name" value="Arrestin_C-like"/>
</dbReference>
<feature type="region of interest" description="Disordered" evidence="1">
    <location>
        <begin position="639"/>
        <end position="733"/>
    </location>
</feature>
<feature type="non-terminal residue" evidence="3">
    <location>
        <position position="809"/>
    </location>
</feature>
<dbReference type="InterPro" id="IPR011021">
    <property type="entry name" value="Arrestin-like_N"/>
</dbReference>
<dbReference type="AlphaFoldDB" id="A0A9P6DZD2"/>
<name>A0A9P6DZD2_9AGAM</name>
<feature type="region of interest" description="Disordered" evidence="1">
    <location>
        <begin position="300"/>
        <end position="326"/>
    </location>
</feature>
<dbReference type="InterPro" id="IPR050357">
    <property type="entry name" value="Arrestin_domain-protein"/>
</dbReference>
<feature type="compositionally biased region" description="Low complexity" evidence="1">
    <location>
        <begin position="315"/>
        <end position="326"/>
    </location>
</feature>
<reference evidence="3" key="1">
    <citation type="journal article" date="2020" name="Nat. Commun.">
        <title>Large-scale genome sequencing of mycorrhizal fungi provides insights into the early evolution of symbiotic traits.</title>
        <authorList>
            <person name="Miyauchi S."/>
            <person name="Kiss E."/>
            <person name="Kuo A."/>
            <person name="Drula E."/>
            <person name="Kohler A."/>
            <person name="Sanchez-Garcia M."/>
            <person name="Morin E."/>
            <person name="Andreopoulos B."/>
            <person name="Barry K.W."/>
            <person name="Bonito G."/>
            <person name="Buee M."/>
            <person name="Carver A."/>
            <person name="Chen C."/>
            <person name="Cichocki N."/>
            <person name="Clum A."/>
            <person name="Culley D."/>
            <person name="Crous P.W."/>
            <person name="Fauchery L."/>
            <person name="Girlanda M."/>
            <person name="Hayes R.D."/>
            <person name="Keri Z."/>
            <person name="LaButti K."/>
            <person name="Lipzen A."/>
            <person name="Lombard V."/>
            <person name="Magnuson J."/>
            <person name="Maillard F."/>
            <person name="Murat C."/>
            <person name="Nolan M."/>
            <person name="Ohm R.A."/>
            <person name="Pangilinan J."/>
            <person name="Pereira M.F."/>
            <person name="Perotto S."/>
            <person name="Peter M."/>
            <person name="Pfister S."/>
            <person name="Riley R."/>
            <person name="Sitrit Y."/>
            <person name="Stielow J.B."/>
            <person name="Szollosi G."/>
            <person name="Zifcakova L."/>
            <person name="Stursova M."/>
            <person name="Spatafora J.W."/>
            <person name="Tedersoo L."/>
            <person name="Vaario L.M."/>
            <person name="Yamada A."/>
            <person name="Yan M."/>
            <person name="Wang P."/>
            <person name="Xu J."/>
            <person name="Bruns T."/>
            <person name="Baldrian P."/>
            <person name="Vilgalys R."/>
            <person name="Dunand C."/>
            <person name="Henrissat B."/>
            <person name="Grigoriev I.V."/>
            <person name="Hibbett D."/>
            <person name="Nagy L.G."/>
            <person name="Martin F.M."/>
        </authorList>
    </citation>
    <scope>NUCLEOTIDE SEQUENCE</scope>
    <source>
        <strain evidence="3">UP504</strain>
    </source>
</reference>
<feature type="region of interest" description="Disordered" evidence="1">
    <location>
        <begin position="1"/>
        <end position="44"/>
    </location>
</feature>
<dbReference type="SMART" id="SM01017">
    <property type="entry name" value="Arrestin_C"/>
    <property type="match status" value="1"/>
</dbReference>
<feature type="region of interest" description="Disordered" evidence="1">
    <location>
        <begin position="784"/>
        <end position="809"/>
    </location>
</feature>
<accession>A0A9P6DZD2</accession>
<evidence type="ECO:0000313" key="3">
    <source>
        <dbReference type="EMBL" id="KAF9520416.1"/>
    </source>
</evidence>
<dbReference type="InterPro" id="IPR014756">
    <property type="entry name" value="Ig_E-set"/>
</dbReference>
<dbReference type="GO" id="GO:0070086">
    <property type="term" value="P:ubiquitin-dependent endocytosis"/>
    <property type="evidence" value="ECO:0007669"/>
    <property type="project" value="TreeGrafter"/>
</dbReference>
<dbReference type="GO" id="GO:0030674">
    <property type="term" value="F:protein-macromolecule adaptor activity"/>
    <property type="evidence" value="ECO:0007669"/>
    <property type="project" value="TreeGrafter"/>
</dbReference>
<feature type="compositionally biased region" description="Polar residues" evidence="1">
    <location>
        <begin position="10"/>
        <end position="23"/>
    </location>
</feature>